<reference evidence="1 2" key="1">
    <citation type="journal article" date="2021" name="BMC Biol.">
        <title>Horizontally acquired antibacterial genes associated with adaptive radiation of ladybird beetles.</title>
        <authorList>
            <person name="Li H.S."/>
            <person name="Tang X.F."/>
            <person name="Huang Y.H."/>
            <person name="Xu Z.Y."/>
            <person name="Chen M.L."/>
            <person name="Du X.Y."/>
            <person name="Qiu B.Y."/>
            <person name="Chen P.T."/>
            <person name="Zhang W."/>
            <person name="Slipinski A."/>
            <person name="Escalona H.E."/>
            <person name="Waterhouse R.M."/>
            <person name="Zwick A."/>
            <person name="Pang H."/>
        </authorList>
    </citation>
    <scope>NUCLEOTIDE SEQUENCE [LARGE SCALE GENOMIC DNA]</scope>
    <source>
        <strain evidence="1">SYSU2018</strain>
    </source>
</reference>
<sequence>MYNLHTKDVHCYWFDEHNAGLVASVFASCIIDCLRKTLSAKPLPIVLFTDGCTSLNRKVIL</sequence>
<name>A0ABD2MU85_9CUCU</name>
<keyword evidence="2" id="KW-1185">Reference proteome</keyword>
<gene>
    <name evidence="1" type="ORF">HHI36_009024</name>
</gene>
<dbReference type="EMBL" id="JABFTP020000021">
    <property type="protein sequence ID" value="KAL3269969.1"/>
    <property type="molecule type" value="Genomic_DNA"/>
</dbReference>
<comment type="caution">
    <text evidence="1">The sequence shown here is derived from an EMBL/GenBank/DDBJ whole genome shotgun (WGS) entry which is preliminary data.</text>
</comment>
<evidence type="ECO:0000313" key="2">
    <source>
        <dbReference type="Proteomes" id="UP001516400"/>
    </source>
</evidence>
<dbReference type="AlphaFoldDB" id="A0ABD2MU85"/>
<organism evidence="1 2">
    <name type="scientific">Cryptolaemus montrouzieri</name>
    <dbReference type="NCBI Taxonomy" id="559131"/>
    <lineage>
        <taxon>Eukaryota</taxon>
        <taxon>Metazoa</taxon>
        <taxon>Ecdysozoa</taxon>
        <taxon>Arthropoda</taxon>
        <taxon>Hexapoda</taxon>
        <taxon>Insecta</taxon>
        <taxon>Pterygota</taxon>
        <taxon>Neoptera</taxon>
        <taxon>Endopterygota</taxon>
        <taxon>Coleoptera</taxon>
        <taxon>Polyphaga</taxon>
        <taxon>Cucujiformia</taxon>
        <taxon>Coccinelloidea</taxon>
        <taxon>Coccinellidae</taxon>
        <taxon>Scymninae</taxon>
        <taxon>Scymnini</taxon>
        <taxon>Cryptolaemus</taxon>
    </lineage>
</organism>
<protein>
    <submittedName>
        <fullName evidence="1">Uncharacterized protein</fullName>
    </submittedName>
</protein>
<dbReference type="PROSITE" id="PS51257">
    <property type="entry name" value="PROKAR_LIPOPROTEIN"/>
    <property type="match status" value="1"/>
</dbReference>
<dbReference type="Proteomes" id="UP001516400">
    <property type="component" value="Unassembled WGS sequence"/>
</dbReference>
<accession>A0ABD2MU85</accession>
<proteinExistence type="predicted"/>
<evidence type="ECO:0000313" key="1">
    <source>
        <dbReference type="EMBL" id="KAL3269969.1"/>
    </source>
</evidence>
<feature type="non-terminal residue" evidence="1">
    <location>
        <position position="61"/>
    </location>
</feature>